<dbReference type="SUPFAM" id="SSF53649">
    <property type="entry name" value="Alkaline phosphatase-like"/>
    <property type="match status" value="1"/>
</dbReference>
<comment type="caution">
    <text evidence="4">The sequence shown here is derived from an EMBL/GenBank/DDBJ whole genome shotgun (WGS) entry which is preliminary data.</text>
</comment>
<dbReference type="Pfam" id="PF00884">
    <property type="entry name" value="Sulfatase"/>
    <property type="match status" value="1"/>
</dbReference>
<dbReference type="PANTHER" id="PTHR45953">
    <property type="entry name" value="IDURONATE 2-SULFATASE"/>
    <property type="match status" value="1"/>
</dbReference>
<dbReference type="InParanoid" id="A0A4R5D786"/>
<evidence type="ECO:0000313" key="5">
    <source>
        <dbReference type="Proteomes" id="UP000294739"/>
    </source>
</evidence>
<protein>
    <submittedName>
        <fullName evidence="4">Sulfatase</fullName>
    </submittedName>
</protein>
<dbReference type="CDD" id="cd16027">
    <property type="entry name" value="SGSH"/>
    <property type="match status" value="1"/>
</dbReference>
<dbReference type="AlphaFoldDB" id="A0A4R5D786"/>
<evidence type="ECO:0000256" key="2">
    <source>
        <dbReference type="ARBA" id="ARBA00022801"/>
    </source>
</evidence>
<evidence type="ECO:0000256" key="1">
    <source>
        <dbReference type="ARBA" id="ARBA00022723"/>
    </source>
</evidence>
<gene>
    <name evidence="4" type="ORF">E1269_14695</name>
</gene>
<keyword evidence="1" id="KW-0479">Metal-binding</keyword>
<dbReference type="Proteomes" id="UP000294739">
    <property type="component" value="Unassembled WGS sequence"/>
</dbReference>
<keyword evidence="5" id="KW-1185">Reference proteome</keyword>
<dbReference type="PANTHER" id="PTHR45953:SF1">
    <property type="entry name" value="IDURONATE 2-SULFATASE"/>
    <property type="match status" value="1"/>
</dbReference>
<dbReference type="RefSeq" id="WP_131895737.1">
    <property type="nucleotide sequence ID" value="NZ_SMKZ01000019.1"/>
</dbReference>
<dbReference type="GO" id="GO:0008484">
    <property type="term" value="F:sulfuric ester hydrolase activity"/>
    <property type="evidence" value="ECO:0007669"/>
    <property type="project" value="TreeGrafter"/>
</dbReference>
<feature type="domain" description="Sulfatase N-terminal" evidence="3">
    <location>
        <begin position="20"/>
        <end position="300"/>
    </location>
</feature>
<name>A0A4R5D786_9ACTN</name>
<dbReference type="GO" id="GO:0046872">
    <property type="term" value="F:metal ion binding"/>
    <property type="evidence" value="ECO:0007669"/>
    <property type="project" value="UniProtKB-KW"/>
</dbReference>
<keyword evidence="2" id="KW-0378">Hydrolase</keyword>
<proteinExistence type="predicted"/>
<evidence type="ECO:0000313" key="4">
    <source>
        <dbReference type="EMBL" id="TDE09266.1"/>
    </source>
</evidence>
<dbReference type="InterPro" id="IPR017850">
    <property type="entry name" value="Alkaline_phosphatase_core_sf"/>
</dbReference>
<organism evidence="4 5">
    <name type="scientific">Jiangella asiatica</name>
    <dbReference type="NCBI Taxonomy" id="2530372"/>
    <lineage>
        <taxon>Bacteria</taxon>
        <taxon>Bacillati</taxon>
        <taxon>Actinomycetota</taxon>
        <taxon>Actinomycetes</taxon>
        <taxon>Jiangellales</taxon>
        <taxon>Jiangellaceae</taxon>
        <taxon>Jiangella</taxon>
    </lineage>
</organism>
<dbReference type="GO" id="GO:0005737">
    <property type="term" value="C:cytoplasm"/>
    <property type="evidence" value="ECO:0007669"/>
    <property type="project" value="TreeGrafter"/>
</dbReference>
<reference evidence="4 5" key="1">
    <citation type="submission" date="2019-03" db="EMBL/GenBank/DDBJ databases">
        <title>Draft genome sequences of novel Actinobacteria.</title>
        <authorList>
            <person name="Sahin N."/>
            <person name="Ay H."/>
            <person name="Saygin H."/>
        </authorList>
    </citation>
    <scope>NUCLEOTIDE SEQUENCE [LARGE SCALE GENOMIC DNA]</scope>
    <source>
        <strain evidence="4 5">5K138</strain>
    </source>
</reference>
<evidence type="ECO:0000259" key="3">
    <source>
        <dbReference type="Pfam" id="PF00884"/>
    </source>
</evidence>
<dbReference type="EMBL" id="SMKZ01000019">
    <property type="protein sequence ID" value="TDE09266.1"/>
    <property type="molecule type" value="Genomic_DNA"/>
</dbReference>
<sequence length="451" mass="49477">MSATRRMNVALIHCHDLGRFAHCYGATTVRTPSLDALAADGIRFDNAFCSAPQCSPSRAALFTGRYPHNTGVLGLTHANYGWDLSPDVQHVAGLLADEGYWTELIGVHHESRRRPDDEVAAQLGFTKVQTGGRADDVARRAVEALSARAGDPDRPFYLQIGFTEPHRLGPATDEGTRHGFLGGHIRPDDTLGITIPGYLRDDDSTRREIAELQGAVRHVDAAVGRVLTAIDELRLADDTLVVFTTDHGLALPRAKCTLYDPGIETALILRAPRLGWSGGRISTELVSNVDIVPTVLDAVGAPIPAQVQGRSLVRRLAGDPREGRDHLFGELTFHNYYDPRRCVRTATHKLIVKFDSTPAFMGTVAQSWRPWATPVVSAAGPANDHAPVEVYDLRDDPLELTNLAEEPRHRGLVDELRLILLGWMQETNDPLLAGPPPSPAYRHARRFLLDQ</sequence>
<dbReference type="Gene3D" id="3.40.720.10">
    <property type="entry name" value="Alkaline Phosphatase, subunit A"/>
    <property type="match status" value="1"/>
</dbReference>
<dbReference type="InterPro" id="IPR000917">
    <property type="entry name" value="Sulfatase_N"/>
</dbReference>
<dbReference type="OrthoDB" id="9777306at2"/>
<accession>A0A4R5D786</accession>